<reference evidence="2" key="2">
    <citation type="journal article" date="2024" name="Plant">
        <title>Genomic evolution and insights into agronomic trait innovations of Sesamum species.</title>
        <authorList>
            <person name="Miao H."/>
            <person name="Wang L."/>
            <person name="Qu L."/>
            <person name="Liu H."/>
            <person name="Sun Y."/>
            <person name="Le M."/>
            <person name="Wang Q."/>
            <person name="Wei S."/>
            <person name="Zheng Y."/>
            <person name="Lin W."/>
            <person name="Duan Y."/>
            <person name="Cao H."/>
            <person name="Xiong S."/>
            <person name="Wang X."/>
            <person name="Wei L."/>
            <person name="Li C."/>
            <person name="Ma Q."/>
            <person name="Ju M."/>
            <person name="Zhao R."/>
            <person name="Li G."/>
            <person name="Mu C."/>
            <person name="Tian Q."/>
            <person name="Mei H."/>
            <person name="Zhang T."/>
            <person name="Gao T."/>
            <person name="Zhang H."/>
        </authorList>
    </citation>
    <scope>NUCLEOTIDE SEQUENCE</scope>
    <source>
        <strain evidence="2">KEN1</strain>
    </source>
</reference>
<dbReference type="Pfam" id="PF13960">
    <property type="entry name" value="DUF4218"/>
    <property type="match status" value="1"/>
</dbReference>
<reference evidence="2" key="1">
    <citation type="submission" date="2020-06" db="EMBL/GenBank/DDBJ databases">
        <authorList>
            <person name="Li T."/>
            <person name="Hu X."/>
            <person name="Zhang T."/>
            <person name="Song X."/>
            <person name="Zhang H."/>
            <person name="Dai N."/>
            <person name="Sheng W."/>
            <person name="Hou X."/>
            <person name="Wei L."/>
        </authorList>
    </citation>
    <scope>NUCLEOTIDE SEQUENCE</scope>
    <source>
        <strain evidence="2">KEN1</strain>
        <tissue evidence="2">Leaf</tissue>
    </source>
</reference>
<evidence type="ECO:0000313" key="2">
    <source>
        <dbReference type="EMBL" id="KAL0411219.1"/>
    </source>
</evidence>
<name>A0AAW2U266_9LAMI</name>
<dbReference type="InterPro" id="IPR025452">
    <property type="entry name" value="DUF4218"/>
</dbReference>
<feature type="domain" description="DUF4218" evidence="1">
    <location>
        <begin position="136"/>
        <end position="176"/>
    </location>
</feature>
<dbReference type="AlphaFoldDB" id="A0AAW2U266"/>
<proteinExistence type="predicted"/>
<accession>A0AAW2U266</accession>
<dbReference type="Pfam" id="PF02992">
    <property type="entry name" value="Transposase_21"/>
    <property type="match status" value="1"/>
</dbReference>
<dbReference type="EMBL" id="JACGWN010000013">
    <property type="protein sequence ID" value="KAL0411219.1"/>
    <property type="molecule type" value="Genomic_DNA"/>
</dbReference>
<dbReference type="PANTHER" id="PTHR10775:SF166">
    <property type="entry name" value="OS04G0146034 PROTEIN"/>
    <property type="match status" value="1"/>
</dbReference>
<evidence type="ECO:0000259" key="1">
    <source>
        <dbReference type="Pfam" id="PF13960"/>
    </source>
</evidence>
<organism evidence="2">
    <name type="scientific">Sesamum latifolium</name>
    <dbReference type="NCBI Taxonomy" id="2727402"/>
    <lineage>
        <taxon>Eukaryota</taxon>
        <taxon>Viridiplantae</taxon>
        <taxon>Streptophyta</taxon>
        <taxon>Embryophyta</taxon>
        <taxon>Tracheophyta</taxon>
        <taxon>Spermatophyta</taxon>
        <taxon>Magnoliopsida</taxon>
        <taxon>eudicotyledons</taxon>
        <taxon>Gunneridae</taxon>
        <taxon>Pentapetalae</taxon>
        <taxon>asterids</taxon>
        <taxon>lamiids</taxon>
        <taxon>Lamiales</taxon>
        <taxon>Pedaliaceae</taxon>
        <taxon>Sesamum</taxon>
    </lineage>
</organism>
<dbReference type="InterPro" id="IPR004242">
    <property type="entry name" value="Transposase_21"/>
</dbReference>
<sequence>MMLTALMWTINDLPAYGMASGWSAASIIGCPIYIEDKQAFHLQHGRKACYFDWYKLFMSYDHLYKRNKKSFTKNRQEGKIARSRLKGDEIHHRVEQYGTAVEEPLTHPLGYKNVHKCVDMEKLRLHGMKSHDCHVFMQKLIPIAFYEMLPKFVWSALMEARVGGPTQYRWMYPFERPSRNDELTQNDDLVARDIFNHLGRPSGGSMKKYALGQEHRVMETSFLNESYETYSPDDPIIDQLVTTDFRSWWKPNCRTSRMIFSKSLDWVPNQLVTMWI</sequence>
<comment type="caution">
    <text evidence="2">The sequence shown here is derived from an EMBL/GenBank/DDBJ whole genome shotgun (WGS) entry which is preliminary data.</text>
</comment>
<dbReference type="PANTHER" id="PTHR10775">
    <property type="entry name" value="OS08G0208400 PROTEIN"/>
    <property type="match status" value="1"/>
</dbReference>
<gene>
    <name evidence="2" type="ORF">Slati_3711600</name>
</gene>
<protein>
    <recommendedName>
        <fullName evidence="1">DUF4218 domain-containing protein</fullName>
    </recommendedName>
</protein>